<gene>
    <name evidence="2" type="ORF">NDI89_19045</name>
</gene>
<dbReference type="Pfam" id="PF01850">
    <property type="entry name" value="PIN"/>
    <property type="match status" value="1"/>
</dbReference>
<dbReference type="InterPro" id="IPR002716">
    <property type="entry name" value="PIN_dom"/>
</dbReference>
<dbReference type="EMBL" id="JAMQOT010000008">
    <property type="protein sequence ID" value="MDF9747680.1"/>
    <property type="molecule type" value="Genomic_DNA"/>
</dbReference>
<proteinExistence type="predicted"/>
<evidence type="ECO:0000313" key="3">
    <source>
        <dbReference type="Proteomes" id="UP001154061"/>
    </source>
</evidence>
<reference evidence="2" key="1">
    <citation type="submission" date="2022-06" db="EMBL/GenBank/DDBJ databases">
        <title>Natrinema sp. a new haloarchaeum isolate from saline soil.</title>
        <authorList>
            <person name="Strakova D."/>
            <person name="Galisteo C."/>
            <person name="Sanchez-Porro C."/>
            <person name="Ventosa A."/>
        </authorList>
    </citation>
    <scope>NUCLEOTIDE SEQUENCE</scope>
    <source>
        <strain evidence="2">S1CR25-10</strain>
    </source>
</reference>
<evidence type="ECO:0000313" key="2">
    <source>
        <dbReference type="EMBL" id="MDF9747680.1"/>
    </source>
</evidence>
<sequence length="147" mass="15571">MTEYVFDAEPLIAFLYDEPGAVDVSDRLKEIDEGEATGALAHATATELVYKVARLETGAPNRATPGGDELETGERDLRVLQGYGLTIETPPWSTVARIKAAGGIALGDSYAAALAADRDATLIVGADPEFGDLSVDVTLHRIRDEPA</sequence>
<dbReference type="Gene3D" id="3.40.50.1010">
    <property type="entry name" value="5'-nuclease"/>
    <property type="match status" value="1"/>
</dbReference>
<dbReference type="InterPro" id="IPR029060">
    <property type="entry name" value="PIN-like_dom_sf"/>
</dbReference>
<comment type="caution">
    <text evidence="2">The sequence shown here is derived from an EMBL/GenBank/DDBJ whole genome shotgun (WGS) entry which is preliminary data.</text>
</comment>
<name>A0A9Q4L828_9EURY</name>
<feature type="domain" description="PIN" evidence="1">
    <location>
        <begin position="4"/>
        <end position="132"/>
    </location>
</feature>
<organism evidence="2 3">
    <name type="scientific">Natrinema salsiterrestre</name>
    <dbReference type="NCBI Taxonomy" id="2950540"/>
    <lineage>
        <taxon>Archaea</taxon>
        <taxon>Methanobacteriati</taxon>
        <taxon>Methanobacteriota</taxon>
        <taxon>Stenosarchaea group</taxon>
        <taxon>Halobacteria</taxon>
        <taxon>Halobacteriales</taxon>
        <taxon>Natrialbaceae</taxon>
        <taxon>Natrinema</taxon>
    </lineage>
</organism>
<keyword evidence="3" id="KW-1185">Reference proteome</keyword>
<dbReference type="SUPFAM" id="SSF88723">
    <property type="entry name" value="PIN domain-like"/>
    <property type="match status" value="1"/>
</dbReference>
<protein>
    <submittedName>
        <fullName evidence="2">PIN domain-containing protein</fullName>
    </submittedName>
</protein>
<accession>A0A9Q4L828</accession>
<evidence type="ECO:0000259" key="1">
    <source>
        <dbReference type="Pfam" id="PF01850"/>
    </source>
</evidence>
<dbReference type="AlphaFoldDB" id="A0A9Q4L828"/>
<dbReference type="RefSeq" id="WP_277523885.1">
    <property type="nucleotide sequence ID" value="NZ_JAMQOT010000008.1"/>
</dbReference>
<dbReference type="Proteomes" id="UP001154061">
    <property type="component" value="Unassembled WGS sequence"/>
</dbReference>